<reference evidence="1" key="1">
    <citation type="submission" date="2018-06" db="EMBL/GenBank/DDBJ databases">
        <authorList>
            <person name="Zhirakovskaya E."/>
        </authorList>
    </citation>
    <scope>NUCLEOTIDE SEQUENCE</scope>
</reference>
<proteinExistence type="predicted"/>
<protein>
    <submittedName>
        <fullName evidence="1">Uncharacterized protein</fullName>
    </submittedName>
</protein>
<dbReference type="EMBL" id="UOFC01000215">
    <property type="protein sequence ID" value="VAW48572.1"/>
    <property type="molecule type" value="Genomic_DNA"/>
</dbReference>
<accession>A0A3B0WBH8</accession>
<gene>
    <name evidence="1" type="ORF">MNBD_GAMMA03-1310</name>
</gene>
<dbReference type="AlphaFoldDB" id="A0A3B0WBH8"/>
<organism evidence="1">
    <name type="scientific">hydrothermal vent metagenome</name>
    <dbReference type="NCBI Taxonomy" id="652676"/>
    <lineage>
        <taxon>unclassified sequences</taxon>
        <taxon>metagenomes</taxon>
        <taxon>ecological metagenomes</taxon>
    </lineage>
</organism>
<dbReference type="Gene3D" id="2.120.10.70">
    <property type="entry name" value="Fucose-specific lectin"/>
    <property type="match status" value="1"/>
</dbReference>
<evidence type="ECO:0000313" key="1">
    <source>
        <dbReference type="EMBL" id="VAW48572.1"/>
    </source>
</evidence>
<sequence>MKNLYLLTALILSYGTNLTAQNITVGTITTIEDAFDGDTTILIATDGMPIISYNGTSNASQSLNIYKCNNLQCTNGGVVTVLDSNPSVGSLNSMTLGMDGLPIIVYNDAINHSIKVVKCTSVDCSSFITPITLQDNTDEFVGDSFNIVIGHDGNPVISYFSSGGVDILALELKVLSCTTPNCSAFNQPITVYDQNTSNNSLAIGADGNPVLSFFDGVDLRFIKCTSSTCSTFQDSIVLDNTGFFAGENSSIAIGASGNPIISYYHNDSNDTLKFINCLNTDCSQSSSSIVLDDIGDVGLFPSMVVDINGNPIISYFDFTSLSLKLIKCTSIDCSTFSPAIVADQGDIAMLKWVGENNSLVLGSNGNLFVSYFDKFNQKLKILTATHASVDSEIPVFKNGFEQE</sequence>
<name>A0A3B0WBH8_9ZZZZ</name>